<gene>
    <name evidence="2" type="ORF">ACAT0790_LOCUS27794</name>
</gene>
<sequence>MATTRAAAVLGLVLLQAGLASTSLAGTMTCGALFCAEGSVCCDKAPLALCGFPGSTCCYNPGRTIANLCAPGSRCNLATGNCYLPGWSLQSNRSSSSFQCGALICAQGSRCCNQAPAALCGSPDSECCFNPSKSIANLCAKGTYCNHETGNCYV</sequence>
<feature type="chain" id="PRO_5031364507" description="Granulins domain-containing protein" evidence="1">
    <location>
        <begin position="26"/>
        <end position="154"/>
    </location>
</feature>
<organism evidence="2">
    <name type="scientific">Alexandrium catenella</name>
    <name type="common">Red tide dinoflagellate</name>
    <name type="synonym">Gonyaulax catenella</name>
    <dbReference type="NCBI Taxonomy" id="2925"/>
    <lineage>
        <taxon>Eukaryota</taxon>
        <taxon>Sar</taxon>
        <taxon>Alveolata</taxon>
        <taxon>Dinophyceae</taxon>
        <taxon>Gonyaulacales</taxon>
        <taxon>Pyrocystaceae</taxon>
        <taxon>Alexandrium</taxon>
    </lineage>
</organism>
<dbReference type="AlphaFoldDB" id="A0A7S1QLZ6"/>
<proteinExistence type="predicted"/>
<reference evidence="2" key="1">
    <citation type="submission" date="2021-01" db="EMBL/GenBank/DDBJ databases">
        <authorList>
            <person name="Corre E."/>
            <person name="Pelletier E."/>
            <person name="Niang G."/>
            <person name="Scheremetjew M."/>
            <person name="Finn R."/>
            <person name="Kale V."/>
            <person name="Holt S."/>
            <person name="Cochrane G."/>
            <person name="Meng A."/>
            <person name="Brown T."/>
            <person name="Cohen L."/>
        </authorList>
    </citation>
    <scope>NUCLEOTIDE SEQUENCE</scope>
    <source>
        <strain evidence="2">OF101</strain>
    </source>
</reference>
<name>A0A7S1QLZ6_ALECA</name>
<evidence type="ECO:0008006" key="3">
    <source>
        <dbReference type="Google" id="ProtNLM"/>
    </source>
</evidence>
<evidence type="ECO:0000256" key="1">
    <source>
        <dbReference type="SAM" id="SignalP"/>
    </source>
</evidence>
<evidence type="ECO:0000313" key="2">
    <source>
        <dbReference type="EMBL" id="CAD9142750.1"/>
    </source>
</evidence>
<feature type="signal peptide" evidence="1">
    <location>
        <begin position="1"/>
        <end position="25"/>
    </location>
</feature>
<protein>
    <recommendedName>
        <fullName evidence="3">Granulins domain-containing protein</fullName>
    </recommendedName>
</protein>
<accession>A0A7S1QLZ6</accession>
<keyword evidence="1" id="KW-0732">Signal</keyword>
<dbReference type="EMBL" id="HBGE01046073">
    <property type="protein sequence ID" value="CAD9142750.1"/>
    <property type="molecule type" value="Transcribed_RNA"/>
</dbReference>